<feature type="transmembrane region" description="Helical" evidence="1">
    <location>
        <begin position="12"/>
        <end position="32"/>
    </location>
</feature>
<organism evidence="2 3">
    <name type="scientific">Paraglaciecola psychrophila 170</name>
    <dbReference type="NCBI Taxonomy" id="1129794"/>
    <lineage>
        <taxon>Bacteria</taxon>
        <taxon>Pseudomonadati</taxon>
        <taxon>Pseudomonadota</taxon>
        <taxon>Gammaproteobacteria</taxon>
        <taxon>Alteromonadales</taxon>
        <taxon>Alteromonadaceae</taxon>
        <taxon>Paraglaciecola</taxon>
    </lineage>
</organism>
<keyword evidence="3" id="KW-1185">Reference proteome</keyword>
<reference evidence="2 3" key="1">
    <citation type="journal article" date="2013" name="Genome Announc.">
        <title>Complete Genome Sequence of Glaciecola psychrophila Strain 170T.</title>
        <authorList>
            <person name="Yin J."/>
            <person name="Chen J."/>
            <person name="Liu G."/>
            <person name="Yu Y."/>
            <person name="Song L."/>
            <person name="Wang X."/>
            <person name="Qu X."/>
        </authorList>
    </citation>
    <scope>NUCLEOTIDE SEQUENCE [LARGE SCALE GENOMIC DNA]</scope>
    <source>
        <strain evidence="2 3">170</strain>
    </source>
</reference>
<accession>M4RM89</accession>
<dbReference type="AlphaFoldDB" id="M4RM89"/>
<sequence length="56" mass="6184">MPRSKMLTIPNIITMVRVFLIPVVVFGLFSTLENGATSWLHLYSGLQPLPIGLTVT</sequence>
<keyword evidence="1" id="KW-0812">Transmembrane</keyword>
<dbReference type="KEGG" id="gps:C427_2567"/>
<dbReference type="PATRIC" id="fig|1129794.4.peg.2546"/>
<evidence type="ECO:0000313" key="3">
    <source>
        <dbReference type="Proteomes" id="UP000011864"/>
    </source>
</evidence>
<dbReference type="EMBL" id="CP003837">
    <property type="protein sequence ID" value="AGH44676.1"/>
    <property type="molecule type" value="Genomic_DNA"/>
</dbReference>
<protein>
    <recommendedName>
        <fullName evidence="4">CDP-diacylglycerol--glycerol-3-phosphate 3-phosphatidyltransferase</fullName>
    </recommendedName>
</protein>
<evidence type="ECO:0008006" key="4">
    <source>
        <dbReference type="Google" id="ProtNLM"/>
    </source>
</evidence>
<keyword evidence="1" id="KW-0472">Membrane</keyword>
<evidence type="ECO:0000256" key="1">
    <source>
        <dbReference type="SAM" id="Phobius"/>
    </source>
</evidence>
<evidence type="ECO:0000313" key="2">
    <source>
        <dbReference type="EMBL" id="AGH44676.1"/>
    </source>
</evidence>
<keyword evidence="1" id="KW-1133">Transmembrane helix</keyword>
<dbReference type="RefSeq" id="WP_015430803.1">
    <property type="nucleotide sequence ID" value="NC_020514.1"/>
</dbReference>
<proteinExistence type="predicted"/>
<dbReference type="Proteomes" id="UP000011864">
    <property type="component" value="Chromosome"/>
</dbReference>
<gene>
    <name evidence="2" type="ORF">C427_2567</name>
</gene>
<dbReference type="HOGENOM" id="CLU_3010166_0_0_6"/>
<name>M4RM89_9ALTE</name>
<dbReference type="STRING" id="1129794.C427_2567"/>